<protein>
    <recommendedName>
        <fullName evidence="5">Exo-alpha-sialidase</fullName>
    </recommendedName>
</protein>
<dbReference type="Proteomes" id="UP000231962">
    <property type="component" value="Unassembled WGS sequence"/>
</dbReference>
<evidence type="ECO:0000313" key="1">
    <source>
        <dbReference type="EMBL" id="PJZ68372.1"/>
    </source>
</evidence>
<dbReference type="EMBL" id="NPDZ01000002">
    <property type="protein sequence ID" value="PJZ74432.1"/>
    <property type="molecule type" value="Genomic_DNA"/>
</dbReference>
<dbReference type="OrthoDB" id="316475at2"/>
<evidence type="ECO:0000313" key="2">
    <source>
        <dbReference type="EMBL" id="PJZ74432.1"/>
    </source>
</evidence>
<evidence type="ECO:0000313" key="3">
    <source>
        <dbReference type="Proteomes" id="UP000231962"/>
    </source>
</evidence>
<dbReference type="AlphaFoldDB" id="A0A2M9ZQU0"/>
<evidence type="ECO:0008006" key="5">
    <source>
        <dbReference type="Google" id="ProtNLM"/>
    </source>
</evidence>
<keyword evidence="3" id="KW-1185">Reference proteome</keyword>
<dbReference type="SUPFAM" id="SSF50939">
    <property type="entry name" value="Sialidases"/>
    <property type="match status" value="1"/>
</dbReference>
<gene>
    <name evidence="1" type="ORF">CH360_16480</name>
    <name evidence="2" type="ORF">CH373_05925</name>
</gene>
<dbReference type="Gene3D" id="2.120.10.10">
    <property type="match status" value="1"/>
</dbReference>
<dbReference type="InterPro" id="IPR036278">
    <property type="entry name" value="Sialidase_sf"/>
</dbReference>
<sequence>MRKLEVLRWSFKVPFFLVFFFCGCLKFHEHIFDPFSKNSVLITLLTGPSTPYSFFPTRDQKFRTVGGNFLTYITRYRGFGGVDSKIHLVITDGAGSTRTASTNVPGTNDTTYTRLVGAGQDSSPSLFLIFETSSGLGQFQYYHWSGASLPLQDDHLIFTQIVPPNGDPIIQNVTALGSEYVWCEQPSLGIAGACYHSPPPFPNVGSTVSGITTCNNPVLNASFLMCFDFLSLSSPITLTGPVVDSAVMTASSITHTLPSGYPTLPSQVNGVYSYALDPNNGGGYFFDTNTNTIGVGKSTDLMYNSGSVTLTYNTTINEPSVASAGAVIFEASLNGPGPSLVLSIDHSDLPSQTPDRPLYMSLDGGQNWTGVSFNGLPLDAGGIGNYPTAYGTIINVNTLTMLINAQFLGGSGLYQYTSTDGGATWSGPTEVPESTEP</sequence>
<dbReference type="RefSeq" id="WP_100715169.1">
    <property type="nucleotide sequence ID" value="NZ_NPDY01000024.1"/>
</dbReference>
<dbReference type="NCBIfam" id="NF047818">
    <property type="entry name" value="LIC11996_lipo"/>
    <property type="match status" value="1"/>
</dbReference>
<reference evidence="3 4" key="1">
    <citation type="submission" date="2017-07" db="EMBL/GenBank/DDBJ databases">
        <title>Leptospira spp. isolated from tropical soils.</title>
        <authorList>
            <person name="Thibeaux R."/>
            <person name="Iraola G."/>
            <person name="Ferres I."/>
            <person name="Bierque E."/>
            <person name="Girault D."/>
            <person name="Soupe-Gilbert M.-E."/>
            <person name="Picardeau M."/>
            <person name="Goarant C."/>
        </authorList>
    </citation>
    <scope>NUCLEOTIDE SEQUENCE [LARGE SCALE GENOMIC DNA]</scope>
    <source>
        <strain evidence="2 4">FH1-B-B1</strain>
        <strain evidence="1 3">FH1-B-C1</strain>
    </source>
</reference>
<comment type="caution">
    <text evidence="2">The sequence shown here is derived from an EMBL/GenBank/DDBJ whole genome shotgun (WGS) entry which is preliminary data.</text>
</comment>
<name>A0A2M9ZQU0_9LEPT</name>
<evidence type="ECO:0000313" key="4">
    <source>
        <dbReference type="Proteomes" id="UP000231990"/>
    </source>
</evidence>
<dbReference type="PROSITE" id="PS51257">
    <property type="entry name" value="PROKAR_LIPOPROTEIN"/>
    <property type="match status" value="1"/>
</dbReference>
<organism evidence="2 4">
    <name type="scientific">Leptospira perolatii</name>
    <dbReference type="NCBI Taxonomy" id="2023191"/>
    <lineage>
        <taxon>Bacteria</taxon>
        <taxon>Pseudomonadati</taxon>
        <taxon>Spirochaetota</taxon>
        <taxon>Spirochaetia</taxon>
        <taxon>Leptospirales</taxon>
        <taxon>Leptospiraceae</taxon>
        <taxon>Leptospira</taxon>
    </lineage>
</organism>
<accession>A0A2M9ZQU0</accession>
<dbReference type="Proteomes" id="UP000231990">
    <property type="component" value="Unassembled WGS sequence"/>
</dbReference>
<dbReference type="EMBL" id="NPDY01000024">
    <property type="protein sequence ID" value="PJZ68372.1"/>
    <property type="molecule type" value="Genomic_DNA"/>
</dbReference>
<proteinExistence type="predicted"/>